<accession>A0A0B7H5K1</accession>
<gene>
    <name evidence="1" type="ORF">CCYN2B_240017</name>
</gene>
<evidence type="ECO:0000313" key="1">
    <source>
        <dbReference type="EMBL" id="CEN34906.1"/>
    </source>
</evidence>
<organism evidence="1 2">
    <name type="scientific">Capnocytophaga cynodegmi</name>
    <dbReference type="NCBI Taxonomy" id="28189"/>
    <lineage>
        <taxon>Bacteria</taxon>
        <taxon>Pseudomonadati</taxon>
        <taxon>Bacteroidota</taxon>
        <taxon>Flavobacteriia</taxon>
        <taxon>Flavobacteriales</taxon>
        <taxon>Flavobacteriaceae</taxon>
        <taxon>Capnocytophaga</taxon>
    </lineage>
</organism>
<evidence type="ECO:0000313" key="2">
    <source>
        <dbReference type="Proteomes" id="UP000038055"/>
    </source>
</evidence>
<name>A0A0B7H5K1_9FLAO</name>
<proteinExistence type="predicted"/>
<reference evidence="2" key="1">
    <citation type="submission" date="2015-01" db="EMBL/GenBank/DDBJ databases">
        <authorList>
            <person name="MANFREDI Pablo"/>
        </authorList>
    </citation>
    <scope>NUCLEOTIDE SEQUENCE [LARGE SCALE GENOMIC DNA]</scope>
    <source>
        <strain evidence="2">Ccyn2B</strain>
    </source>
</reference>
<dbReference type="RefSeq" id="WP_041991714.1">
    <property type="nucleotide sequence ID" value="NZ_CDOD01000017.1"/>
</dbReference>
<keyword evidence="2" id="KW-1185">Reference proteome</keyword>
<dbReference type="Proteomes" id="UP000038055">
    <property type="component" value="Unassembled WGS sequence"/>
</dbReference>
<dbReference type="EMBL" id="CDOD01000017">
    <property type="protein sequence ID" value="CEN34906.1"/>
    <property type="molecule type" value="Genomic_DNA"/>
</dbReference>
<sequence>MNNYPFSNTEEFLLAEKFLLAVTSAKGIDIPAHRLKPTATELFAQSAYSAGGISNILSGNKTREAGVTNFDGNKLESDFHFVMSGLTIMYGEGSSTKKLWEIDYDTKLPAVLKSSNILIRQNNMVLVNLPIQSIVNAKETNEFYRKLNSLVYLEPNQAVEILIESPTGSTITPSSGDTSFVKVLLDGFGTYIR</sequence>
<dbReference type="AlphaFoldDB" id="A0A0B7H5K1"/>
<protein>
    <submittedName>
        <fullName evidence="1">Uncharacterized protein</fullName>
    </submittedName>
</protein>